<evidence type="ECO:0000313" key="2">
    <source>
        <dbReference type="EMBL" id="MBW0580821.1"/>
    </source>
</evidence>
<evidence type="ECO:0000313" key="3">
    <source>
        <dbReference type="Proteomes" id="UP000765509"/>
    </source>
</evidence>
<proteinExistence type="predicted"/>
<dbReference type="Proteomes" id="UP000765509">
    <property type="component" value="Unassembled WGS sequence"/>
</dbReference>
<sequence length="240" mass="26638">MPSTRSAASYSPSRSSKKVIDVIMAEANQLQKDEAETATISLSGHLQNQPEGLQQCIAAQRVPDPCRSVEKLHEILPECEKVPRPSQHLQVTQWMAFIDGKEEHNGFNSRMEENPPSTTQASGKNIPKSQQQKFQREKASTSSKQGQKQVTSHKPLHPGLQDPKNSAECHGKCISDGQNNDGITEKGESQIKIEEEISDIIYSIPELYEASNNIKTYVSDKDLSICNNLKTNNVSLIQIN</sequence>
<reference evidence="2" key="1">
    <citation type="submission" date="2021-03" db="EMBL/GenBank/DDBJ databases">
        <title>Draft genome sequence of rust myrtle Austropuccinia psidii MF-1, a brazilian biotype.</title>
        <authorList>
            <person name="Quecine M.C."/>
            <person name="Pachon D.M.R."/>
            <person name="Bonatelli M.L."/>
            <person name="Correr F.H."/>
            <person name="Franceschini L.M."/>
            <person name="Leite T.F."/>
            <person name="Margarido G.R.A."/>
            <person name="Almeida C.A."/>
            <person name="Ferrarezi J.A."/>
            <person name="Labate C.A."/>
        </authorList>
    </citation>
    <scope>NUCLEOTIDE SEQUENCE</scope>
    <source>
        <strain evidence="2">MF-1</strain>
    </source>
</reference>
<evidence type="ECO:0000256" key="1">
    <source>
        <dbReference type="SAM" id="MobiDB-lite"/>
    </source>
</evidence>
<dbReference type="AlphaFoldDB" id="A0A9Q3Q0N1"/>
<organism evidence="2 3">
    <name type="scientific">Austropuccinia psidii MF-1</name>
    <dbReference type="NCBI Taxonomy" id="1389203"/>
    <lineage>
        <taxon>Eukaryota</taxon>
        <taxon>Fungi</taxon>
        <taxon>Dikarya</taxon>
        <taxon>Basidiomycota</taxon>
        <taxon>Pucciniomycotina</taxon>
        <taxon>Pucciniomycetes</taxon>
        <taxon>Pucciniales</taxon>
        <taxon>Sphaerophragmiaceae</taxon>
        <taxon>Austropuccinia</taxon>
    </lineage>
</organism>
<name>A0A9Q3Q0N1_9BASI</name>
<keyword evidence="3" id="KW-1185">Reference proteome</keyword>
<accession>A0A9Q3Q0N1</accession>
<comment type="caution">
    <text evidence="2">The sequence shown here is derived from an EMBL/GenBank/DDBJ whole genome shotgun (WGS) entry which is preliminary data.</text>
</comment>
<gene>
    <name evidence="2" type="ORF">O181_120536</name>
</gene>
<dbReference type="EMBL" id="AVOT02108459">
    <property type="protein sequence ID" value="MBW0580821.1"/>
    <property type="molecule type" value="Genomic_DNA"/>
</dbReference>
<feature type="compositionally biased region" description="Polar residues" evidence="1">
    <location>
        <begin position="115"/>
        <end position="133"/>
    </location>
</feature>
<feature type="compositionally biased region" description="Polar residues" evidence="1">
    <location>
        <begin position="140"/>
        <end position="152"/>
    </location>
</feature>
<protein>
    <submittedName>
        <fullName evidence="2">Uncharacterized protein</fullName>
    </submittedName>
</protein>
<feature type="region of interest" description="Disordered" evidence="1">
    <location>
        <begin position="105"/>
        <end position="184"/>
    </location>
</feature>